<dbReference type="PANTHER" id="PTHR33221:SF15">
    <property type="entry name" value="HTH-TYPE TRANSCRIPTIONAL REGULATOR YWGB-RELATED"/>
    <property type="match status" value="1"/>
</dbReference>
<comment type="caution">
    <text evidence="1">The sequence shown here is derived from an EMBL/GenBank/DDBJ whole genome shotgun (WGS) entry which is preliminary data.</text>
</comment>
<sequence>MIDLRFSTALQMVLSVALADQDGFRCTSRTLAEGLATNPSFIRKLLIPLTREGMLVASIGKGGGLHLGRAPEQITLRDLYLAVMEDKKLLVGREDIPAQCRISANINEFFAEVATDAETAMLNALGRRNIADSLAEVLRLDASRMKRVRKTANAAE</sequence>
<dbReference type="PANTHER" id="PTHR33221">
    <property type="entry name" value="WINGED HELIX-TURN-HELIX TRANSCRIPTIONAL REGULATOR, RRF2 FAMILY"/>
    <property type="match status" value="1"/>
</dbReference>
<dbReference type="InterPro" id="IPR000944">
    <property type="entry name" value="Tscrpt_reg_Rrf2"/>
</dbReference>
<dbReference type="InterPro" id="IPR036388">
    <property type="entry name" value="WH-like_DNA-bd_sf"/>
</dbReference>
<dbReference type="PROSITE" id="PS51197">
    <property type="entry name" value="HTH_RRF2_2"/>
    <property type="match status" value="1"/>
</dbReference>
<accession>A0A5D3KMG8</accession>
<dbReference type="EMBL" id="VSSS01000010">
    <property type="protein sequence ID" value="TYL98840.1"/>
    <property type="molecule type" value="Genomic_DNA"/>
</dbReference>
<evidence type="ECO:0000313" key="1">
    <source>
        <dbReference type="EMBL" id="TYL98840.1"/>
    </source>
</evidence>
<dbReference type="AlphaFoldDB" id="A0A5D3KMG8"/>
<dbReference type="Gene3D" id="1.10.10.10">
    <property type="entry name" value="Winged helix-like DNA-binding domain superfamily/Winged helix DNA-binding domain"/>
    <property type="match status" value="1"/>
</dbReference>
<dbReference type="Proteomes" id="UP000324758">
    <property type="component" value="Unassembled WGS sequence"/>
</dbReference>
<dbReference type="InterPro" id="IPR036390">
    <property type="entry name" value="WH_DNA-bd_sf"/>
</dbReference>
<proteinExistence type="predicted"/>
<dbReference type="RefSeq" id="WP_148771042.1">
    <property type="nucleotide sequence ID" value="NZ_VSSS01000010.1"/>
</dbReference>
<dbReference type="OrthoDB" id="9808360at2"/>
<dbReference type="GO" id="GO:0003700">
    <property type="term" value="F:DNA-binding transcription factor activity"/>
    <property type="evidence" value="ECO:0007669"/>
    <property type="project" value="TreeGrafter"/>
</dbReference>
<dbReference type="Pfam" id="PF02082">
    <property type="entry name" value="Rrf2"/>
    <property type="match status" value="1"/>
</dbReference>
<organism evidence="1 2">
    <name type="scientific">Bradyrhizobium rifense</name>
    <dbReference type="NCBI Taxonomy" id="515499"/>
    <lineage>
        <taxon>Bacteria</taxon>
        <taxon>Pseudomonadati</taxon>
        <taxon>Pseudomonadota</taxon>
        <taxon>Alphaproteobacteria</taxon>
        <taxon>Hyphomicrobiales</taxon>
        <taxon>Nitrobacteraceae</taxon>
        <taxon>Bradyrhizobium</taxon>
    </lineage>
</organism>
<gene>
    <name evidence="1" type="ORF">FXB40_04760</name>
</gene>
<name>A0A5D3KMG8_9BRAD</name>
<dbReference type="GO" id="GO:0005829">
    <property type="term" value="C:cytosol"/>
    <property type="evidence" value="ECO:0007669"/>
    <property type="project" value="TreeGrafter"/>
</dbReference>
<keyword evidence="2" id="KW-1185">Reference proteome</keyword>
<dbReference type="SUPFAM" id="SSF46785">
    <property type="entry name" value="Winged helix' DNA-binding domain"/>
    <property type="match status" value="1"/>
</dbReference>
<protein>
    <submittedName>
        <fullName evidence="1">Rrf2 family transcriptional regulator</fullName>
    </submittedName>
</protein>
<evidence type="ECO:0000313" key="2">
    <source>
        <dbReference type="Proteomes" id="UP000324758"/>
    </source>
</evidence>
<reference evidence="1 2" key="1">
    <citation type="submission" date="2019-08" db="EMBL/GenBank/DDBJ databases">
        <title>Bradyrhizobium hipponensis sp. nov., a rhizobium isolated from a Lupinus angustifolius root nodule in Tunisia.</title>
        <authorList>
            <person name="Off K."/>
            <person name="Rejili M."/>
            <person name="Mars M."/>
            <person name="Brachmann A."/>
            <person name="Marin M."/>
        </authorList>
    </citation>
    <scope>NUCLEOTIDE SEQUENCE [LARGE SCALE GENOMIC DNA]</scope>
    <source>
        <strain evidence="1 2">CTAW71</strain>
    </source>
</reference>